<feature type="compositionally biased region" description="Polar residues" evidence="2">
    <location>
        <begin position="262"/>
        <end position="273"/>
    </location>
</feature>
<evidence type="ECO:0000256" key="1">
    <source>
        <dbReference type="SAM" id="Coils"/>
    </source>
</evidence>
<gene>
    <name evidence="3" type="ORF">Din_010462</name>
</gene>
<feature type="region of interest" description="Disordered" evidence="2">
    <location>
        <begin position="261"/>
        <end position="284"/>
    </location>
</feature>
<proteinExistence type="predicted"/>
<dbReference type="PANTHER" id="PTHR38394:SF1">
    <property type="entry name" value="NEUROFILAMENT LIGHT PROTEIN"/>
    <property type="match status" value="1"/>
</dbReference>
<name>A0A5B6ZAJ8_DAVIN</name>
<dbReference type="PANTHER" id="PTHR38394">
    <property type="entry name" value="NEUROFILAMENT LIGHT PROTEIN"/>
    <property type="match status" value="1"/>
</dbReference>
<feature type="compositionally biased region" description="Low complexity" evidence="2">
    <location>
        <begin position="84"/>
        <end position="104"/>
    </location>
</feature>
<feature type="region of interest" description="Disordered" evidence="2">
    <location>
        <begin position="25"/>
        <end position="51"/>
    </location>
</feature>
<feature type="compositionally biased region" description="Low complexity" evidence="2">
    <location>
        <begin position="196"/>
        <end position="210"/>
    </location>
</feature>
<protein>
    <recommendedName>
        <fullName evidence="4">UVR domain-containing protein</fullName>
    </recommendedName>
</protein>
<evidence type="ECO:0008006" key="4">
    <source>
        <dbReference type="Google" id="ProtNLM"/>
    </source>
</evidence>
<dbReference type="EMBL" id="GHES01010462">
    <property type="protein sequence ID" value="MPA41021.1"/>
    <property type="molecule type" value="Transcribed_RNA"/>
</dbReference>
<reference evidence="3" key="1">
    <citation type="submission" date="2019-08" db="EMBL/GenBank/DDBJ databases">
        <title>Reference gene set and small RNA set construction with multiple tissues from Davidia involucrata Baill.</title>
        <authorList>
            <person name="Yang H."/>
            <person name="Zhou C."/>
            <person name="Li G."/>
            <person name="Wang J."/>
            <person name="Gao P."/>
            <person name="Wang M."/>
            <person name="Wang R."/>
            <person name="Zhao Y."/>
        </authorList>
    </citation>
    <scope>NUCLEOTIDE SEQUENCE</scope>
    <source>
        <tissue evidence="3">Mixed with DoveR01_LX</tissue>
    </source>
</reference>
<evidence type="ECO:0000313" key="3">
    <source>
        <dbReference type="EMBL" id="MPA41021.1"/>
    </source>
</evidence>
<feature type="compositionally biased region" description="Polar residues" evidence="2">
    <location>
        <begin position="36"/>
        <end position="51"/>
    </location>
</feature>
<organism evidence="3">
    <name type="scientific">Davidia involucrata</name>
    <name type="common">Dove tree</name>
    <dbReference type="NCBI Taxonomy" id="16924"/>
    <lineage>
        <taxon>Eukaryota</taxon>
        <taxon>Viridiplantae</taxon>
        <taxon>Streptophyta</taxon>
        <taxon>Embryophyta</taxon>
        <taxon>Tracheophyta</taxon>
        <taxon>Spermatophyta</taxon>
        <taxon>Magnoliopsida</taxon>
        <taxon>eudicotyledons</taxon>
        <taxon>Gunneridae</taxon>
        <taxon>Pentapetalae</taxon>
        <taxon>asterids</taxon>
        <taxon>Cornales</taxon>
        <taxon>Nyssaceae</taxon>
        <taxon>Davidia</taxon>
    </lineage>
</organism>
<feature type="coiled-coil region" evidence="1">
    <location>
        <begin position="337"/>
        <end position="390"/>
    </location>
</feature>
<evidence type="ECO:0000256" key="2">
    <source>
        <dbReference type="SAM" id="MobiDB-lite"/>
    </source>
</evidence>
<feature type="coiled-coil region" evidence="1">
    <location>
        <begin position="621"/>
        <end position="683"/>
    </location>
</feature>
<accession>A0A5B6ZAJ8</accession>
<keyword evidence="1" id="KW-0175">Coiled coil</keyword>
<sequence length="844" mass="92502">MASVEELGKDEMDSLFEGMVLFNPSQMADDHHHQPINHSPTHDASSSASQPLDENLFSDLTLIAPLQTLPGLQSQSDPTLIPPTTTASASASASATTTCTAATTPSLSRQISSRKKRRAGLRIGYGRDAPLPDDQPPHLSDIDSRSLESGLPLSSSSPLPSSSSSSSSSTISETEIKSGGGGAAQNDVVEEEEEPSSSSSCPTPHSHTSSLAFPHLQPDSHPSLRTTLATTTIVQNHVSENTSKGIDSSYTSTGTYDGALQDDNSLFSDTGPTGLSKDLQEEDKQANTGGINIIESKFEQIRAHISEKLKHARELVSSVSAARKDSTRKRRKVAENVSLASTKYRDLEKELEEACEAEDFETAERVSESLASAEKEKENLAIALRDAEADCDAVDSKMLEVLELQIAAEEECASLLEQSATDAANNADLVLKNAEVTSSKEMDKWFSSTEALEVKKMEIEIESHLINQARLVLNDSIELSVKDDRSERERLCKRKEILTEELEKLLALVKEKEAEIAKNNSNIDAVEKRIADEVSSFQEVQSSIDTKYDNLQSALSQMELDTEALARKKKEIDVLLSQEEDKGVKLRELARISADEANMYQEVVRLRKSLVLFILKSREDKVKLAKTEEKLSEDVQMLRQEVSAARASLQELSSTKSSIQQEIESLKQRLLFIDKRVPELEAEKKVAAAARNFKEAARIATEAKALSVEKEGVQIKMEGAMSELGKLEEEICNTFNRLQETEGQISSKEKEVAMARFQRLLLITGAAKAERSSALELGDLEEADILLAEAEAADSEARKLQPVYNLKEEEFTTLPKHFISMELVSNLGGKQLAELVASAHIFAL</sequence>
<dbReference type="AlphaFoldDB" id="A0A5B6ZAJ8"/>
<feature type="coiled-coil region" evidence="1">
    <location>
        <begin position="488"/>
        <end position="568"/>
    </location>
</feature>
<feature type="compositionally biased region" description="Low complexity" evidence="2">
    <location>
        <begin position="147"/>
        <end position="169"/>
    </location>
</feature>
<feature type="region of interest" description="Disordered" evidence="2">
    <location>
        <begin position="73"/>
        <end position="223"/>
    </location>
</feature>